<reference evidence="1" key="2">
    <citation type="submission" date="2025-03" db="EMBL/GenBank/DDBJ databases">
        <authorList>
            <consortium name="ELIXIR-Norway"/>
            <consortium name="Elixir Norway"/>
        </authorList>
    </citation>
    <scope>NUCLEOTIDE SEQUENCE</scope>
</reference>
<proteinExistence type="predicted"/>
<organism evidence="1 2">
    <name type="scientific">Rangifer tarandus platyrhynchus</name>
    <name type="common">Svalbard reindeer</name>
    <dbReference type="NCBI Taxonomy" id="3082113"/>
    <lineage>
        <taxon>Eukaryota</taxon>
        <taxon>Metazoa</taxon>
        <taxon>Chordata</taxon>
        <taxon>Craniata</taxon>
        <taxon>Vertebrata</taxon>
        <taxon>Euteleostomi</taxon>
        <taxon>Mammalia</taxon>
        <taxon>Eutheria</taxon>
        <taxon>Laurasiatheria</taxon>
        <taxon>Artiodactyla</taxon>
        <taxon>Ruminantia</taxon>
        <taxon>Pecora</taxon>
        <taxon>Cervidae</taxon>
        <taxon>Odocoileinae</taxon>
        <taxon>Rangifer</taxon>
    </lineage>
</organism>
<reference evidence="1" key="1">
    <citation type="submission" date="2023-05" db="EMBL/GenBank/DDBJ databases">
        <authorList>
            <consortium name="ELIXIR-Norway"/>
        </authorList>
    </citation>
    <scope>NUCLEOTIDE SEQUENCE</scope>
</reference>
<protein>
    <submittedName>
        <fullName evidence="1">Uncharacterized protein</fullName>
    </submittedName>
</protein>
<gene>
    <name evidence="1" type="ORF">MRATA1EN22A_LOCUS26426</name>
</gene>
<accession>A0AC60A3T0</accession>
<evidence type="ECO:0000313" key="2">
    <source>
        <dbReference type="Proteomes" id="UP001162501"/>
    </source>
</evidence>
<sequence length="119" mass="12653">MWPLSQPGGSARRARAFRNLRLGRTLPGLRGPGVTTRVSSEQVFLVEDTPQLAVEVRSPTPSRTLGGQLRLLLLLPSGFPAASRPPGPSSERTSSSSPTTIPETMGGFISRGSSRSSRL</sequence>
<dbReference type="EMBL" id="OX596091">
    <property type="protein sequence ID" value="CAN0552643.1"/>
    <property type="molecule type" value="Genomic_DNA"/>
</dbReference>
<dbReference type="Proteomes" id="UP001162501">
    <property type="component" value="Chromosome 7"/>
</dbReference>
<evidence type="ECO:0000313" key="1">
    <source>
        <dbReference type="EMBL" id="CAN0552643.1"/>
    </source>
</evidence>
<name>A0AC60A3T0_RANTA</name>